<evidence type="ECO:0000313" key="8">
    <source>
        <dbReference type="Proteomes" id="UP000561181"/>
    </source>
</evidence>
<evidence type="ECO:0000256" key="2">
    <source>
        <dbReference type="ARBA" id="ARBA00007375"/>
    </source>
</evidence>
<keyword evidence="4 6" id="KW-1133">Transmembrane helix</keyword>
<feature type="transmembrane region" description="Helical" evidence="6">
    <location>
        <begin position="135"/>
        <end position="152"/>
    </location>
</feature>
<accession>A0A848QCW0</accession>
<protein>
    <submittedName>
        <fullName evidence="7">Lysoplasmalogenase</fullName>
    </submittedName>
</protein>
<proteinExistence type="inferred from homology"/>
<dbReference type="GO" id="GO:0016020">
    <property type="term" value="C:membrane"/>
    <property type="evidence" value="ECO:0007669"/>
    <property type="project" value="UniProtKB-SubCell"/>
</dbReference>
<keyword evidence="5 6" id="KW-0472">Membrane</keyword>
<evidence type="ECO:0000313" key="7">
    <source>
        <dbReference type="EMBL" id="NMW31451.1"/>
    </source>
</evidence>
<feature type="transmembrane region" description="Helical" evidence="6">
    <location>
        <begin position="82"/>
        <end position="100"/>
    </location>
</feature>
<gene>
    <name evidence="7" type="ORF">HKD42_05210</name>
</gene>
<keyword evidence="3 6" id="KW-0812">Transmembrane</keyword>
<comment type="caution">
    <text evidence="7">The sequence shown here is derived from an EMBL/GenBank/DDBJ whole genome shotgun (WGS) entry which is preliminary data.</text>
</comment>
<feature type="transmembrane region" description="Helical" evidence="6">
    <location>
        <begin position="12"/>
        <end position="27"/>
    </location>
</feature>
<sequence>MVKRALTEKRPWLFASIAVAIAYFFLKDTAIGGTWLILLKGSAAGLLAVYALQRHNSIDAKILAIVMLLSAAGDMLIELDLIWGGIAFFLSHLAAIALYLKNRRHNPAKSQMFAALALLALAPLVSWLVSHDPGIAIYGLALGGMAATAWLSRFSRYRVGVGAIVFVVSDWLIFAGVGNSGLPGWSANLVWPLYYLGQFLIATGVIQTLRKELPSAG</sequence>
<reference evidence="7 8" key="1">
    <citation type="submission" date="2020-04" db="EMBL/GenBank/DDBJ databases">
        <authorList>
            <person name="Liu A."/>
        </authorList>
    </citation>
    <scope>NUCLEOTIDE SEQUENCE [LARGE SCALE GENOMIC DNA]</scope>
    <source>
        <strain evidence="7 8">RZ02</strain>
    </source>
</reference>
<dbReference type="Proteomes" id="UP000561181">
    <property type="component" value="Unassembled WGS sequence"/>
</dbReference>
<evidence type="ECO:0000256" key="4">
    <source>
        <dbReference type="ARBA" id="ARBA00022989"/>
    </source>
</evidence>
<dbReference type="AlphaFoldDB" id="A0A848QCW0"/>
<dbReference type="InterPro" id="IPR012506">
    <property type="entry name" value="TMEM86B-like"/>
</dbReference>
<evidence type="ECO:0000256" key="5">
    <source>
        <dbReference type="ARBA" id="ARBA00023136"/>
    </source>
</evidence>
<dbReference type="EMBL" id="JABCRE010000002">
    <property type="protein sequence ID" value="NMW31451.1"/>
    <property type="molecule type" value="Genomic_DNA"/>
</dbReference>
<feature type="transmembrane region" description="Helical" evidence="6">
    <location>
        <begin position="33"/>
        <end position="51"/>
    </location>
</feature>
<evidence type="ECO:0000256" key="3">
    <source>
        <dbReference type="ARBA" id="ARBA00022692"/>
    </source>
</evidence>
<feature type="transmembrane region" description="Helical" evidence="6">
    <location>
        <begin position="58"/>
        <end position="76"/>
    </location>
</feature>
<feature type="transmembrane region" description="Helical" evidence="6">
    <location>
        <begin position="189"/>
        <end position="209"/>
    </location>
</feature>
<comment type="similarity">
    <text evidence="2">Belongs to the TMEM86 family.</text>
</comment>
<evidence type="ECO:0000256" key="1">
    <source>
        <dbReference type="ARBA" id="ARBA00004141"/>
    </source>
</evidence>
<name>A0A848QCW0_9SPHN</name>
<dbReference type="RefSeq" id="WP_170010944.1">
    <property type="nucleotide sequence ID" value="NZ_JABCRE010000002.1"/>
</dbReference>
<feature type="transmembrane region" description="Helical" evidence="6">
    <location>
        <begin position="112"/>
        <end position="129"/>
    </location>
</feature>
<feature type="transmembrane region" description="Helical" evidence="6">
    <location>
        <begin position="159"/>
        <end position="177"/>
    </location>
</feature>
<evidence type="ECO:0000256" key="6">
    <source>
        <dbReference type="SAM" id="Phobius"/>
    </source>
</evidence>
<dbReference type="Pfam" id="PF07947">
    <property type="entry name" value="YhhN"/>
    <property type="match status" value="1"/>
</dbReference>
<organism evidence="7 8">
    <name type="scientific">Pontixanthobacter rizhaonensis</name>
    <dbReference type="NCBI Taxonomy" id="2730337"/>
    <lineage>
        <taxon>Bacteria</taxon>
        <taxon>Pseudomonadati</taxon>
        <taxon>Pseudomonadota</taxon>
        <taxon>Alphaproteobacteria</taxon>
        <taxon>Sphingomonadales</taxon>
        <taxon>Erythrobacteraceae</taxon>
        <taxon>Pontixanthobacter</taxon>
    </lineage>
</organism>
<keyword evidence="8" id="KW-1185">Reference proteome</keyword>
<comment type="subcellular location">
    <subcellularLocation>
        <location evidence="1">Membrane</location>
        <topology evidence="1">Multi-pass membrane protein</topology>
    </subcellularLocation>
</comment>